<dbReference type="Proteomes" id="UP000434639">
    <property type="component" value="Unassembled WGS sequence"/>
</dbReference>
<organism evidence="2 3">
    <name type="scientific">Metabacillus mangrovi</name>
    <dbReference type="NCBI Taxonomy" id="1491830"/>
    <lineage>
        <taxon>Bacteria</taxon>
        <taxon>Bacillati</taxon>
        <taxon>Bacillota</taxon>
        <taxon>Bacilli</taxon>
        <taxon>Bacillales</taxon>
        <taxon>Bacillaceae</taxon>
        <taxon>Metabacillus</taxon>
    </lineage>
</organism>
<name>A0A7X2V545_9BACI</name>
<proteinExistence type="predicted"/>
<feature type="region of interest" description="Disordered" evidence="1">
    <location>
        <begin position="130"/>
        <end position="151"/>
    </location>
</feature>
<keyword evidence="3" id="KW-1185">Reference proteome</keyword>
<accession>A0A7X2V545</accession>
<sequence length="151" mass="16866">MLFRRKKTSTGKAWEEKLGRLEDAVLNMDRKLQDLCSRKPAPIKPEGKPYTQPDFGYKLNKLENDLAAVKEQLNSLKAGSSDPIPAVYIQNLHVQHVDMKEVDLSNNFGSLGIKDLPGQLNIGTVYGKTKDTEDISGEDKQPKVSIQAKKD</sequence>
<evidence type="ECO:0000256" key="1">
    <source>
        <dbReference type="SAM" id="MobiDB-lite"/>
    </source>
</evidence>
<reference evidence="2 3" key="1">
    <citation type="journal article" date="2017" name="Int. J. Syst. Evol. Microbiol.">
        <title>Bacillus mangrovi sp. nov., isolated from a sediment sample from a mangrove forest.</title>
        <authorList>
            <person name="Gupta V."/>
            <person name="Singh P.K."/>
            <person name="Korpole S."/>
            <person name="Tanuku N.R.S."/>
            <person name="Pinnaka A.K."/>
        </authorList>
    </citation>
    <scope>NUCLEOTIDE SEQUENCE [LARGE SCALE GENOMIC DNA]</scope>
    <source>
        <strain evidence="2 3">KCTC 33872</strain>
    </source>
</reference>
<comment type="caution">
    <text evidence="2">The sequence shown here is derived from an EMBL/GenBank/DDBJ whole genome shotgun (WGS) entry which is preliminary data.</text>
</comment>
<evidence type="ECO:0000313" key="2">
    <source>
        <dbReference type="EMBL" id="MTH53821.1"/>
    </source>
</evidence>
<dbReference type="OrthoDB" id="2871491at2"/>
<dbReference type="EMBL" id="WMIB01000009">
    <property type="protein sequence ID" value="MTH53821.1"/>
    <property type="molecule type" value="Genomic_DNA"/>
</dbReference>
<protein>
    <submittedName>
        <fullName evidence="2">Uncharacterized protein</fullName>
    </submittedName>
</protein>
<dbReference type="AlphaFoldDB" id="A0A7X2V545"/>
<evidence type="ECO:0000313" key="3">
    <source>
        <dbReference type="Proteomes" id="UP000434639"/>
    </source>
</evidence>
<dbReference type="RefSeq" id="WP_155112351.1">
    <property type="nucleotide sequence ID" value="NZ_WMIB01000009.1"/>
</dbReference>
<gene>
    <name evidence="2" type="ORF">GKZ89_10435</name>
</gene>